<sequence>MEAHHLPLADLMSPARYAKYEAAAQGDAARAARLYVWNCRLAAAYWPSISLVEVAVRNAIDVQLCTHLNVSRDHGWHHDALSERPRLHLTQKERDKVKKSIEFFERNQPSTGAEHDLAEPTGGDVVSGLSLGFWVALVGEGVPRGEGRHLYDYFQRLWRPFLHQAFPLFQGPAQNKPGPIRGALREFELLRNRIAHHEPIYMLNHRHHRDNIIAIAGWLNADLAEYLRHTEQVSDVLADYARFVRANAAPLAAVQ</sequence>
<comment type="caution">
    <text evidence="1">The sequence shown here is derived from an EMBL/GenBank/DDBJ whole genome shotgun (WGS) entry which is preliminary data.</text>
</comment>
<dbReference type="Proteomes" id="UP001299596">
    <property type="component" value="Unassembled WGS sequence"/>
</dbReference>
<dbReference type="GO" id="GO:0008233">
    <property type="term" value="F:peptidase activity"/>
    <property type="evidence" value="ECO:0007669"/>
    <property type="project" value="UniProtKB-KW"/>
</dbReference>
<evidence type="ECO:0000313" key="2">
    <source>
        <dbReference type="Proteomes" id="UP001299596"/>
    </source>
</evidence>
<keyword evidence="1" id="KW-0378">Hydrolase</keyword>
<accession>A0ABU5XMQ8</accession>
<keyword evidence="2" id="KW-1185">Reference proteome</keyword>
<protein>
    <submittedName>
        <fullName evidence="1">CAAX protease</fullName>
    </submittedName>
</protein>
<dbReference type="RefSeq" id="WP_329780570.1">
    <property type="nucleotide sequence ID" value="NZ_JAYJJR010000016.1"/>
</dbReference>
<dbReference type="EMBL" id="JAYJJR010000016">
    <property type="protein sequence ID" value="MEB3023473.1"/>
    <property type="molecule type" value="Genomic_DNA"/>
</dbReference>
<gene>
    <name evidence="1" type="ORF">K6T79_20830</name>
</gene>
<dbReference type="GO" id="GO:0006508">
    <property type="term" value="P:proteolysis"/>
    <property type="evidence" value="ECO:0007669"/>
    <property type="project" value="UniProtKB-KW"/>
</dbReference>
<reference evidence="1 2" key="1">
    <citation type="submission" date="2023-12" db="EMBL/GenBank/DDBJ databases">
        <title>Description of new species of Mycobacterium terrae complex isolated from sewage at the Sao Paulo Zoological Park Foundation in Brazil.</title>
        <authorList>
            <person name="Romagnoli C.L."/>
            <person name="Conceicao E.C."/>
            <person name="Machado E."/>
            <person name="Barreto L.B.P.F."/>
            <person name="Sharma A."/>
            <person name="Silva N.M."/>
            <person name="Marques L.E."/>
            <person name="Juliana M.A."/>
            <person name="Lourenco M.C.S."/>
            <person name="Digiampietri L.A."/>
            <person name="Suffys P.N."/>
            <person name="Viana-Niero C."/>
        </authorList>
    </citation>
    <scope>NUCLEOTIDE SEQUENCE [LARGE SCALE GENOMIC DNA]</scope>
    <source>
        <strain evidence="1 2">MYC098</strain>
    </source>
</reference>
<proteinExistence type="predicted"/>
<keyword evidence="1" id="KW-0645">Protease</keyword>
<name>A0ABU5XMQ8_9MYCO</name>
<organism evidence="1 2">
    <name type="scientific">[Mycobacterium] crassicus</name>
    <dbReference type="NCBI Taxonomy" id="2872309"/>
    <lineage>
        <taxon>Bacteria</taxon>
        <taxon>Bacillati</taxon>
        <taxon>Actinomycetota</taxon>
        <taxon>Actinomycetes</taxon>
        <taxon>Mycobacteriales</taxon>
        <taxon>Mycobacteriaceae</taxon>
        <taxon>Mycolicibacter</taxon>
    </lineage>
</organism>
<evidence type="ECO:0000313" key="1">
    <source>
        <dbReference type="EMBL" id="MEB3023473.1"/>
    </source>
</evidence>